<feature type="transmembrane region" description="Helical" evidence="1">
    <location>
        <begin position="498"/>
        <end position="518"/>
    </location>
</feature>
<evidence type="ECO:0000313" key="2">
    <source>
        <dbReference type="EMBL" id="VFR39512.1"/>
    </source>
</evidence>
<feature type="transmembrane region" description="Helical" evidence="1">
    <location>
        <begin position="197"/>
        <end position="225"/>
    </location>
</feature>
<feature type="transmembrane region" description="Helical" evidence="1">
    <location>
        <begin position="401"/>
        <end position="423"/>
    </location>
</feature>
<keyword evidence="1" id="KW-1133">Transmembrane helix</keyword>
<dbReference type="EMBL" id="CAADID010000021">
    <property type="protein sequence ID" value="VFR70809.1"/>
    <property type="molecule type" value="Genomic_DNA"/>
</dbReference>
<name>A0A484QMU6_9ZZZZ</name>
<feature type="transmembrane region" description="Helical" evidence="1">
    <location>
        <begin position="438"/>
        <end position="456"/>
    </location>
</feature>
<feature type="transmembrane region" description="Helical" evidence="1">
    <location>
        <begin position="12"/>
        <end position="36"/>
    </location>
</feature>
<accession>A0A484QMU6</accession>
<feature type="transmembrane region" description="Helical" evidence="1">
    <location>
        <begin position="463"/>
        <end position="483"/>
    </location>
</feature>
<gene>
    <name evidence="2" type="ORF">ANT2_4255</name>
    <name evidence="3" type="ORF">ANT3_4259</name>
</gene>
<dbReference type="Pfam" id="PF03929">
    <property type="entry name" value="PepSY_TM"/>
    <property type="match status" value="1"/>
</dbReference>
<dbReference type="PANTHER" id="PTHR34219:SF4">
    <property type="entry name" value="PEPSY DOMAIN-CONTAINING PROTEIN"/>
    <property type="match status" value="1"/>
</dbReference>
<feature type="transmembrane region" description="Helical" evidence="1">
    <location>
        <begin position="153"/>
        <end position="176"/>
    </location>
</feature>
<keyword evidence="1" id="KW-0812">Transmembrane</keyword>
<organism evidence="2">
    <name type="scientific">plant metagenome</name>
    <dbReference type="NCBI Taxonomy" id="1297885"/>
    <lineage>
        <taxon>unclassified sequences</taxon>
        <taxon>metagenomes</taxon>
        <taxon>organismal metagenomes</taxon>
    </lineage>
</organism>
<evidence type="ECO:0000313" key="3">
    <source>
        <dbReference type="EMBL" id="VFR70809.1"/>
    </source>
</evidence>
<dbReference type="PANTHER" id="PTHR34219">
    <property type="entry name" value="IRON-REGULATED INNER MEMBRANE PROTEIN-RELATED"/>
    <property type="match status" value="1"/>
</dbReference>
<evidence type="ECO:0000256" key="1">
    <source>
        <dbReference type="SAM" id="Phobius"/>
    </source>
</evidence>
<dbReference type="EMBL" id="CAADIG010000005">
    <property type="protein sequence ID" value="VFR39512.1"/>
    <property type="molecule type" value="Genomic_DNA"/>
</dbReference>
<keyword evidence="1" id="KW-0472">Membrane</keyword>
<reference evidence="2" key="1">
    <citation type="submission" date="2019-03" db="EMBL/GenBank/DDBJ databases">
        <authorList>
            <person name="Danneels B."/>
        </authorList>
    </citation>
    <scope>NUCLEOTIDE SEQUENCE</scope>
</reference>
<dbReference type="InterPro" id="IPR005625">
    <property type="entry name" value="PepSY-ass_TM"/>
</dbReference>
<sequence length="551" mass="61526">MKEGFRQSMAWLHTWTGVVVGWVLFFVFVTGTAGYVDNEITRWMKPELPLAGQAQKGERDTQVRLALDRLEAVAPGARNWTVTLPHQSLNPRGEHPFLISWEDMPGRNHEQGRRGSEILDPVTGEFSVETEGRATGGGGLLYRMHYILHYMPYQTGIALVGACTMLMFLAILSGVITHKKIFTDFFTFRPGKGQRSWLDAHNVVSVMSLPFFLMITYTGLMFFAFDYMPAARDVVYGSTQADRQAYFREAFPRDTGPHDPMVRPAADVAGLVARAEAEWGVGKVAGVRMARPQGEPAYVDVTRVVDGRLLVYVADRLRYSAEDGRPLAHDDRRSNTQNVRDVMFSLHEGLFANWWLRWLYVVMGLMGCAVIGTGLVMWTVKRRTQHQKKHGSSRLDAAGLRVVEVLNAGTLVGLPLAVAAYFWANRLLPVSLGSRPDWEAHCMFLVWGWSFLYASLRPLKRAWLELLWLTVAAYALLPVLNALTTQRHLGVTLPHGDWGLAGFDLSMLGLAAIFAYIAHKLRRRWLGAVAQARPAAGAVPVTARESTTCAP</sequence>
<feature type="transmembrane region" description="Helical" evidence="1">
    <location>
        <begin position="358"/>
        <end position="380"/>
    </location>
</feature>
<proteinExistence type="predicted"/>
<protein>
    <submittedName>
        <fullName evidence="2">FIG138928: iron-regulated membrane protein</fullName>
    </submittedName>
</protein>
<dbReference type="AlphaFoldDB" id="A0A484QMU6"/>